<dbReference type="Proteomes" id="UP000272464">
    <property type="component" value="Unassembled WGS sequence"/>
</dbReference>
<dbReference type="OrthoDB" id="2514479at2"/>
<dbReference type="Gene3D" id="2.130.10.10">
    <property type="entry name" value="YVTN repeat-like/Quinoprotein amine dehydrogenase"/>
    <property type="match status" value="1"/>
</dbReference>
<evidence type="ECO:0000313" key="2">
    <source>
        <dbReference type="Proteomes" id="UP000272464"/>
    </source>
</evidence>
<evidence type="ECO:0000313" key="1">
    <source>
        <dbReference type="EMBL" id="RUT29582.1"/>
    </source>
</evidence>
<sequence>MPVVNITGALPGNHFEPSIAVNSVLSNFMCVVYVDDSLGTGRIGVSISSDGGQTWSSSILPQPSGYESAEAPTVDYTFPNTFIVAAHVFNGINDGTIVTYTSFNNGANFNPPVIVQRGYGVIIHNDEPFIAVDRSPGSPYRGNAYVSYTPLFNFSAIFFQRSVNEGASWETPQRLSDPRGFHDRAAIAVGLSGEVYSGYILTGPTNPSANLRISYDGGASFFPQIARESILISSVVPVPSPLPVPGYGFRVQTNLTLGADISNGLGSGNVYAAWNDFRNGYSDILLSISPDGQLWPIPTSITGAPPGTQNFFPSITVSPSTGTIRIIYYTNRVNGFLLDVFVAESFNGGGSFSNRRLTDASFDPNGNSPTPVPLIGDYITAATSLPDTLAAVWNATTPPTGKEDIYFST</sequence>
<dbReference type="CDD" id="cd15482">
    <property type="entry name" value="Sialidase_non-viral"/>
    <property type="match status" value="1"/>
</dbReference>
<organism evidence="1 2">
    <name type="scientific">Paenibacillus zeisoli</name>
    <dbReference type="NCBI Taxonomy" id="2496267"/>
    <lineage>
        <taxon>Bacteria</taxon>
        <taxon>Bacillati</taxon>
        <taxon>Bacillota</taxon>
        <taxon>Bacilli</taxon>
        <taxon>Bacillales</taxon>
        <taxon>Paenibacillaceae</taxon>
        <taxon>Paenibacillus</taxon>
    </lineage>
</organism>
<dbReference type="RefSeq" id="WP_127199966.1">
    <property type="nucleotide sequence ID" value="NZ_RZNX01000006.1"/>
</dbReference>
<dbReference type="InterPro" id="IPR036278">
    <property type="entry name" value="Sialidase_sf"/>
</dbReference>
<dbReference type="SUPFAM" id="SSF50939">
    <property type="entry name" value="Sialidases"/>
    <property type="match status" value="1"/>
</dbReference>
<dbReference type="AlphaFoldDB" id="A0A3S1B719"/>
<comment type="caution">
    <text evidence="1">The sequence shown here is derived from an EMBL/GenBank/DDBJ whole genome shotgun (WGS) entry which is preliminary data.</text>
</comment>
<reference evidence="1 2" key="1">
    <citation type="submission" date="2018-12" db="EMBL/GenBank/DDBJ databases">
        <authorList>
            <person name="Sun L."/>
            <person name="Chen Z."/>
        </authorList>
    </citation>
    <scope>NUCLEOTIDE SEQUENCE [LARGE SCALE GENOMIC DNA]</scope>
    <source>
        <strain evidence="1 2">3-5-3</strain>
    </source>
</reference>
<dbReference type="EMBL" id="RZNX01000006">
    <property type="protein sequence ID" value="RUT29582.1"/>
    <property type="molecule type" value="Genomic_DNA"/>
</dbReference>
<keyword evidence="2" id="KW-1185">Reference proteome</keyword>
<proteinExistence type="predicted"/>
<dbReference type="InterPro" id="IPR015943">
    <property type="entry name" value="WD40/YVTN_repeat-like_dom_sf"/>
</dbReference>
<name>A0A3S1B719_9BACL</name>
<accession>A0A3S1B719</accession>
<gene>
    <name evidence="1" type="ORF">EJP77_14485</name>
</gene>
<protein>
    <submittedName>
        <fullName evidence="1">Exo-alpha-sialidase</fullName>
    </submittedName>
</protein>